<evidence type="ECO:0000256" key="1">
    <source>
        <dbReference type="SAM" id="MobiDB-lite"/>
    </source>
</evidence>
<reference evidence="3" key="1">
    <citation type="submission" date="2022-11" db="UniProtKB">
        <authorList>
            <consortium name="WormBaseParasite"/>
        </authorList>
    </citation>
    <scope>IDENTIFICATION</scope>
</reference>
<dbReference type="WBParaSite" id="ACRNAN_scaffold32417.g25454.t1">
    <property type="protein sequence ID" value="ACRNAN_scaffold32417.g25454.t1"/>
    <property type="gene ID" value="ACRNAN_scaffold32417.g25454"/>
</dbReference>
<name>A0A914DPV3_9BILA</name>
<keyword evidence="2" id="KW-1185">Reference proteome</keyword>
<dbReference type="AlphaFoldDB" id="A0A914DPV3"/>
<protein>
    <submittedName>
        <fullName evidence="3">Uncharacterized protein</fullName>
    </submittedName>
</protein>
<feature type="region of interest" description="Disordered" evidence="1">
    <location>
        <begin position="1"/>
        <end position="35"/>
    </location>
</feature>
<sequence>MNALKQIVQRSRNESMKAPPNPQSLKDLIIPHRFQ</sequence>
<evidence type="ECO:0000313" key="3">
    <source>
        <dbReference type="WBParaSite" id="ACRNAN_scaffold32417.g25454.t1"/>
    </source>
</evidence>
<proteinExistence type="predicted"/>
<dbReference type="Proteomes" id="UP000887540">
    <property type="component" value="Unplaced"/>
</dbReference>
<accession>A0A914DPV3</accession>
<organism evidence="2 3">
    <name type="scientific">Acrobeloides nanus</name>
    <dbReference type="NCBI Taxonomy" id="290746"/>
    <lineage>
        <taxon>Eukaryota</taxon>
        <taxon>Metazoa</taxon>
        <taxon>Ecdysozoa</taxon>
        <taxon>Nematoda</taxon>
        <taxon>Chromadorea</taxon>
        <taxon>Rhabditida</taxon>
        <taxon>Tylenchina</taxon>
        <taxon>Cephalobomorpha</taxon>
        <taxon>Cephaloboidea</taxon>
        <taxon>Cephalobidae</taxon>
        <taxon>Acrobeloides</taxon>
    </lineage>
</organism>
<evidence type="ECO:0000313" key="2">
    <source>
        <dbReference type="Proteomes" id="UP000887540"/>
    </source>
</evidence>